<dbReference type="Pfam" id="PF02170">
    <property type="entry name" value="PAZ"/>
    <property type="match status" value="1"/>
</dbReference>
<dbReference type="Pfam" id="PF16488">
    <property type="entry name" value="ArgoL2"/>
    <property type="match status" value="1"/>
</dbReference>
<dbReference type="CDD" id="cd02846">
    <property type="entry name" value="PAZ_argonaute_like"/>
    <property type="match status" value="1"/>
</dbReference>
<accession>A0A9N8VUB4</accession>
<dbReference type="InterPro" id="IPR032473">
    <property type="entry name" value="Argonaute_Mid_dom"/>
</dbReference>
<sequence length="854" mass="96340">MAQVLVPTPPPGGPRQIADFVKRPSFGRLGKPIRIRTNFYPVEMLPTMNIHHYDVSVSPDVLPRINRQVYNTFVHVHGVVALGGCKPVYDGRKSLFAAKQLPLQDASSYTVTLPEDDGSDAQRARRPPRNFKITIRKTTQIQMQELEDFLHGRSRLTPTCLTAIMALDILIRHKPAMTYATVGRAFYTPEGSQPLYGGVEVWQGYYQSARPTAGRMMINVDVSATAFYEGGPLVPIVVKILGRRNPDDLRRGIDERDKIRIEKFLKNLKIRVHHRGDAVAHRRFRINKLTERSADQTIFQIDNEPVDVATYFTRTYNVRLAFPFLPCVVVRRETFLPMEVCSVIEGQRYLRKLNERQTSDMIKSTCQPPHLRANKINAGLQILNYRENEFLREFGMKIGTEMVQPPARILPVPTINYHPSSREPSFQPQDGAWNLRGKKVATGTTLGSWGVIVFGSEQEFAIHTIKHFVRELVVTCVDTGMNIPNREPPISYANPHGRINDTLNRAWLTAGNTAKAQPQLLLCILPNTGVSLYAEIKRIGETSIGVVTQCCQIKHVNNAKKQYCANICIKINVKLGGMNSFLSPEYIGFVAEKPTIIMGADVSHPGPGEKKASITSICGSMDSRASRYSAVTRMQNARAEIIADLSSMVKELLRIFYQTCGRKPERILFYRDGVSEGQFRAVLDNELKGIQEACRSLEETYNPSITFVVVQKRHHTRFFPLTKNDADRSGNCHTGTVVDAMITHPNEYDFCNQAGLQGTCRPCHYHVLYDENGLDPDHLQSLSYNLCYVYARCTRAVSMVPPVYYAHLACIRTRFHMHSLDESSATSSAAETEEEGPRNFVAVLPELQRVMYFM</sequence>
<dbReference type="EMBL" id="CAJVPS010000222">
    <property type="protein sequence ID" value="CAG8466663.1"/>
    <property type="molecule type" value="Genomic_DNA"/>
</dbReference>
<dbReference type="Gene3D" id="2.170.260.10">
    <property type="entry name" value="paz domain"/>
    <property type="match status" value="1"/>
</dbReference>
<protein>
    <submittedName>
        <fullName evidence="3">9415_t:CDS:1</fullName>
    </submittedName>
</protein>
<dbReference type="GO" id="GO:0003723">
    <property type="term" value="F:RNA binding"/>
    <property type="evidence" value="ECO:0007669"/>
    <property type="project" value="InterPro"/>
</dbReference>
<dbReference type="Pfam" id="PF02171">
    <property type="entry name" value="Piwi"/>
    <property type="match status" value="1"/>
</dbReference>
<dbReference type="InterPro" id="IPR032474">
    <property type="entry name" value="Argonaute_N"/>
</dbReference>
<dbReference type="InterPro" id="IPR012337">
    <property type="entry name" value="RNaseH-like_sf"/>
</dbReference>
<name>A0A9N8VUB4_9GLOM</name>
<dbReference type="Proteomes" id="UP000789508">
    <property type="component" value="Unassembled WGS sequence"/>
</dbReference>
<gene>
    <name evidence="3" type="ORF">ALEPTO_LOCUS1811</name>
</gene>
<dbReference type="InterPro" id="IPR036085">
    <property type="entry name" value="PAZ_dom_sf"/>
</dbReference>
<dbReference type="Pfam" id="PF16486">
    <property type="entry name" value="ArgoN"/>
    <property type="match status" value="1"/>
</dbReference>
<reference evidence="3" key="1">
    <citation type="submission" date="2021-06" db="EMBL/GenBank/DDBJ databases">
        <authorList>
            <person name="Kallberg Y."/>
            <person name="Tangrot J."/>
            <person name="Rosling A."/>
        </authorList>
    </citation>
    <scope>NUCLEOTIDE SEQUENCE</scope>
    <source>
        <strain evidence="3">FL130A</strain>
    </source>
</reference>
<dbReference type="InterPro" id="IPR045246">
    <property type="entry name" value="Piwi_ago-like"/>
</dbReference>
<dbReference type="SMART" id="SM01163">
    <property type="entry name" value="DUF1785"/>
    <property type="match status" value="1"/>
</dbReference>
<keyword evidence="4" id="KW-1185">Reference proteome</keyword>
<dbReference type="PANTHER" id="PTHR22891">
    <property type="entry name" value="EUKARYOTIC TRANSLATION INITIATION FACTOR 2C"/>
    <property type="match status" value="1"/>
</dbReference>
<dbReference type="InterPro" id="IPR032472">
    <property type="entry name" value="ArgoL2"/>
</dbReference>
<organism evidence="3 4">
    <name type="scientific">Ambispora leptoticha</name>
    <dbReference type="NCBI Taxonomy" id="144679"/>
    <lineage>
        <taxon>Eukaryota</taxon>
        <taxon>Fungi</taxon>
        <taxon>Fungi incertae sedis</taxon>
        <taxon>Mucoromycota</taxon>
        <taxon>Glomeromycotina</taxon>
        <taxon>Glomeromycetes</taxon>
        <taxon>Archaeosporales</taxon>
        <taxon>Ambisporaceae</taxon>
        <taxon>Ambispora</taxon>
    </lineage>
</organism>
<proteinExistence type="predicted"/>
<dbReference type="Gene3D" id="3.30.420.10">
    <property type="entry name" value="Ribonuclease H-like superfamily/Ribonuclease H"/>
    <property type="match status" value="1"/>
</dbReference>
<evidence type="ECO:0000259" key="2">
    <source>
        <dbReference type="PROSITE" id="PS50822"/>
    </source>
</evidence>
<dbReference type="OrthoDB" id="10252740at2759"/>
<dbReference type="SUPFAM" id="SSF53098">
    <property type="entry name" value="Ribonuclease H-like"/>
    <property type="match status" value="1"/>
</dbReference>
<dbReference type="SUPFAM" id="SSF101690">
    <property type="entry name" value="PAZ domain"/>
    <property type="match status" value="1"/>
</dbReference>
<feature type="domain" description="PAZ" evidence="1">
    <location>
        <begin position="232"/>
        <end position="345"/>
    </location>
</feature>
<dbReference type="InterPro" id="IPR003165">
    <property type="entry name" value="Piwi"/>
</dbReference>
<dbReference type="CDD" id="cd04657">
    <property type="entry name" value="Piwi_ago-like"/>
    <property type="match status" value="1"/>
</dbReference>
<dbReference type="InterPro" id="IPR003100">
    <property type="entry name" value="PAZ_dom"/>
</dbReference>
<dbReference type="Pfam" id="PF16487">
    <property type="entry name" value="ArgoMid"/>
    <property type="match status" value="1"/>
</dbReference>
<dbReference type="PROSITE" id="PS50821">
    <property type="entry name" value="PAZ"/>
    <property type="match status" value="1"/>
</dbReference>
<evidence type="ECO:0000259" key="1">
    <source>
        <dbReference type="PROSITE" id="PS50821"/>
    </source>
</evidence>
<feature type="domain" description="Piwi" evidence="2">
    <location>
        <begin position="520"/>
        <end position="818"/>
    </location>
</feature>
<dbReference type="Pfam" id="PF08699">
    <property type="entry name" value="ArgoL1"/>
    <property type="match status" value="1"/>
</dbReference>
<dbReference type="InterPro" id="IPR036397">
    <property type="entry name" value="RNaseH_sf"/>
</dbReference>
<comment type="caution">
    <text evidence="3">The sequence shown here is derived from an EMBL/GenBank/DDBJ whole genome shotgun (WGS) entry which is preliminary data.</text>
</comment>
<dbReference type="PROSITE" id="PS50822">
    <property type="entry name" value="PIWI"/>
    <property type="match status" value="1"/>
</dbReference>
<dbReference type="SMART" id="SM00950">
    <property type="entry name" value="Piwi"/>
    <property type="match status" value="1"/>
</dbReference>
<dbReference type="AlphaFoldDB" id="A0A9N8VUB4"/>
<evidence type="ECO:0000313" key="4">
    <source>
        <dbReference type="Proteomes" id="UP000789508"/>
    </source>
</evidence>
<dbReference type="Gene3D" id="3.40.50.2300">
    <property type="match status" value="1"/>
</dbReference>
<evidence type="ECO:0000313" key="3">
    <source>
        <dbReference type="EMBL" id="CAG8466663.1"/>
    </source>
</evidence>
<dbReference type="InterPro" id="IPR014811">
    <property type="entry name" value="ArgoL1"/>
</dbReference>